<accession>A0ABQ1YW55</accession>
<name>A0ABQ1YW55_9BACL</name>
<dbReference type="EMBL" id="BMFT01000006">
    <property type="protein sequence ID" value="GGH38889.1"/>
    <property type="molecule type" value="Genomic_DNA"/>
</dbReference>
<evidence type="ECO:0000313" key="1">
    <source>
        <dbReference type="EMBL" id="GGH38889.1"/>
    </source>
</evidence>
<gene>
    <name evidence="1" type="ORF">GCM10008013_47270</name>
</gene>
<dbReference type="RefSeq" id="WP_188542368.1">
    <property type="nucleotide sequence ID" value="NZ_BMFT01000006.1"/>
</dbReference>
<comment type="caution">
    <text evidence="1">The sequence shown here is derived from an EMBL/GenBank/DDBJ whole genome shotgun (WGS) entry which is preliminary data.</text>
</comment>
<organism evidence="1 2">
    <name type="scientific">Paenibacillus segetis</name>
    <dbReference type="NCBI Taxonomy" id="1325360"/>
    <lineage>
        <taxon>Bacteria</taxon>
        <taxon>Bacillati</taxon>
        <taxon>Bacillota</taxon>
        <taxon>Bacilli</taxon>
        <taxon>Bacillales</taxon>
        <taxon>Paenibacillaceae</taxon>
        <taxon>Paenibacillus</taxon>
    </lineage>
</organism>
<protein>
    <recommendedName>
        <fullName evidence="3">Dehydrogenase</fullName>
    </recommendedName>
</protein>
<proteinExistence type="predicted"/>
<evidence type="ECO:0000313" key="2">
    <source>
        <dbReference type="Proteomes" id="UP000659344"/>
    </source>
</evidence>
<evidence type="ECO:0008006" key="3">
    <source>
        <dbReference type="Google" id="ProtNLM"/>
    </source>
</evidence>
<dbReference type="Proteomes" id="UP000659344">
    <property type="component" value="Unassembled WGS sequence"/>
</dbReference>
<keyword evidence="2" id="KW-1185">Reference proteome</keyword>
<reference evidence="2" key="1">
    <citation type="journal article" date="2019" name="Int. J. Syst. Evol. Microbiol.">
        <title>The Global Catalogue of Microorganisms (GCM) 10K type strain sequencing project: providing services to taxonomists for standard genome sequencing and annotation.</title>
        <authorList>
            <consortium name="The Broad Institute Genomics Platform"/>
            <consortium name="The Broad Institute Genome Sequencing Center for Infectious Disease"/>
            <person name="Wu L."/>
            <person name="Ma J."/>
        </authorList>
    </citation>
    <scope>NUCLEOTIDE SEQUENCE [LARGE SCALE GENOMIC DNA]</scope>
    <source>
        <strain evidence="2">CGMCC 1.12769</strain>
    </source>
</reference>
<sequence>MGTNLGKHQNNLPSPRKIRRGCNKELYRTIKRLGVYVPEERLEEGEALYYKKVIGNLMWIVENRSNRKLLADWWDGEVCDELATLWEVDAANLSKAFRAAFGG</sequence>